<name>A0A4Z2FH59_9TELE</name>
<accession>A0A4Z2FH59</accession>
<proteinExistence type="predicted"/>
<evidence type="ECO:0000313" key="3">
    <source>
        <dbReference type="Proteomes" id="UP000314294"/>
    </source>
</evidence>
<evidence type="ECO:0000256" key="1">
    <source>
        <dbReference type="SAM" id="MobiDB-lite"/>
    </source>
</evidence>
<feature type="compositionally biased region" description="Polar residues" evidence="1">
    <location>
        <begin position="17"/>
        <end position="26"/>
    </location>
</feature>
<evidence type="ECO:0000313" key="2">
    <source>
        <dbReference type="EMBL" id="TNN40557.1"/>
    </source>
</evidence>
<sequence length="230" mass="24834">MSSQSAGAKMPRATRARSASSTQPWSARTRPGLRATREPRPRTVKSPRCPSGSTCASAAQRSAHASAPFALTRSSSILAHAYSGRPGAWTLWCSSSWSCPPDSRRSRTCSRGSAEPPLHSACTISARRVSTSSGADMLGGARRSYSRRHLSHPGYELARATPTPTSSWAPAEVRWATREWVGSEVSVTSPRGWDVTPGDSRLPSTCQPPLCFSFAFLNRFLTNEIPLNET</sequence>
<reference evidence="2 3" key="1">
    <citation type="submission" date="2019-03" db="EMBL/GenBank/DDBJ databases">
        <title>First draft genome of Liparis tanakae, snailfish: a comprehensive survey of snailfish specific genes.</title>
        <authorList>
            <person name="Kim W."/>
            <person name="Song I."/>
            <person name="Jeong J.-H."/>
            <person name="Kim D."/>
            <person name="Kim S."/>
            <person name="Ryu S."/>
            <person name="Song J.Y."/>
            <person name="Lee S.K."/>
        </authorList>
    </citation>
    <scope>NUCLEOTIDE SEQUENCE [LARGE SCALE GENOMIC DNA]</scope>
    <source>
        <tissue evidence="2">Muscle</tissue>
    </source>
</reference>
<organism evidence="2 3">
    <name type="scientific">Liparis tanakae</name>
    <name type="common">Tanaka's snailfish</name>
    <dbReference type="NCBI Taxonomy" id="230148"/>
    <lineage>
        <taxon>Eukaryota</taxon>
        <taxon>Metazoa</taxon>
        <taxon>Chordata</taxon>
        <taxon>Craniata</taxon>
        <taxon>Vertebrata</taxon>
        <taxon>Euteleostomi</taxon>
        <taxon>Actinopterygii</taxon>
        <taxon>Neopterygii</taxon>
        <taxon>Teleostei</taxon>
        <taxon>Neoteleostei</taxon>
        <taxon>Acanthomorphata</taxon>
        <taxon>Eupercaria</taxon>
        <taxon>Perciformes</taxon>
        <taxon>Cottioidei</taxon>
        <taxon>Cottales</taxon>
        <taxon>Liparidae</taxon>
        <taxon>Liparis</taxon>
    </lineage>
</organism>
<dbReference type="AlphaFoldDB" id="A0A4Z2FH59"/>
<dbReference type="EMBL" id="SRLO01001179">
    <property type="protein sequence ID" value="TNN40557.1"/>
    <property type="molecule type" value="Genomic_DNA"/>
</dbReference>
<protein>
    <submittedName>
        <fullName evidence="2">Uncharacterized protein</fullName>
    </submittedName>
</protein>
<keyword evidence="3" id="KW-1185">Reference proteome</keyword>
<comment type="caution">
    <text evidence="2">The sequence shown here is derived from an EMBL/GenBank/DDBJ whole genome shotgun (WGS) entry which is preliminary data.</text>
</comment>
<feature type="region of interest" description="Disordered" evidence="1">
    <location>
        <begin position="98"/>
        <end position="118"/>
    </location>
</feature>
<gene>
    <name evidence="2" type="ORF">EYF80_049278</name>
</gene>
<feature type="region of interest" description="Disordered" evidence="1">
    <location>
        <begin position="1"/>
        <end position="57"/>
    </location>
</feature>
<dbReference type="Proteomes" id="UP000314294">
    <property type="component" value="Unassembled WGS sequence"/>
</dbReference>